<accession>L0IEQ2</accession>
<reference evidence="1" key="1">
    <citation type="submission" date="2011-09" db="EMBL/GenBank/DDBJ databases">
        <title>Complete sequence of Halovivax ruber XH-70.</title>
        <authorList>
            <consortium name="US DOE Joint Genome Institute"/>
            <person name="Lucas S."/>
            <person name="Han J."/>
            <person name="Lapidus A."/>
            <person name="Cheng J.-F."/>
            <person name="Goodwin L."/>
            <person name="Pitluck S."/>
            <person name="Peters L."/>
            <person name="Mikhailova N."/>
            <person name="Davenport K."/>
            <person name="Detter J.C."/>
            <person name="Han C."/>
            <person name="Tapia R."/>
            <person name="Land M."/>
            <person name="Hauser L."/>
            <person name="Kyrpides N."/>
            <person name="Ivanova N."/>
            <person name="Pagani I."/>
            <person name="Sproer C."/>
            <person name="Anderson I."/>
            <person name="Woyke T."/>
        </authorList>
    </citation>
    <scope>NUCLEOTIDE SEQUENCE</scope>
    <source>
        <strain evidence="1">XH-70</strain>
    </source>
</reference>
<evidence type="ECO:0000313" key="2">
    <source>
        <dbReference type="Proteomes" id="UP000010846"/>
    </source>
</evidence>
<protein>
    <submittedName>
        <fullName evidence="1">Uncharacterized protein</fullName>
    </submittedName>
</protein>
<keyword evidence="2" id="KW-1185">Reference proteome</keyword>
<dbReference type="OrthoDB" id="204520at2157"/>
<dbReference type="EMBL" id="CP003050">
    <property type="protein sequence ID" value="AGB16442.1"/>
    <property type="molecule type" value="Genomic_DNA"/>
</dbReference>
<dbReference type="KEGG" id="hru:Halru_1843"/>
<gene>
    <name evidence="1" type="ordered locus">Halru_1843</name>
</gene>
<organism evidence="1 2">
    <name type="scientific">Halovivax ruber (strain DSM 18193 / JCM 13892 / XH-70)</name>
    <dbReference type="NCBI Taxonomy" id="797302"/>
    <lineage>
        <taxon>Archaea</taxon>
        <taxon>Methanobacteriati</taxon>
        <taxon>Methanobacteriota</taxon>
        <taxon>Stenosarchaea group</taxon>
        <taxon>Halobacteria</taxon>
        <taxon>Halobacteriales</taxon>
        <taxon>Natrialbaceae</taxon>
        <taxon>Halovivax</taxon>
    </lineage>
</organism>
<sequence>MKSVERACDGTGDGARDRECYRCDRDVAPSQLFRVDIEPPDALAREYRPSMRYCCPDCAAAINLSEFSDWMKTRPRRGVGSGDE</sequence>
<dbReference type="HOGENOM" id="CLU_2519676_0_0_2"/>
<dbReference type="GeneID" id="14377367"/>
<dbReference type="eggNOG" id="arCOG11985">
    <property type="taxonomic scope" value="Archaea"/>
</dbReference>
<dbReference type="RefSeq" id="WP_015301068.1">
    <property type="nucleotide sequence ID" value="NC_019964.1"/>
</dbReference>
<dbReference type="Proteomes" id="UP000010846">
    <property type="component" value="Chromosome"/>
</dbReference>
<evidence type="ECO:0000313" key="1">
    <source>
        <dbReference type="EMBL" id="AGB16442.1"/>
    </source>
</evidence>
<proteinExistence type="predicted"/>
<dbReference type="AlphaFoldDB" id="L0IEQ2"/>
<name>L0IEQ2_HALRX</name>